<comment type="cofactor">
    <cofactor evidence="1">
        <name>Zn(2+)</name>
        <dbReference type="ChEBI" id="CHEBI:29105"/>
    </cofactor>
</comment>
<dbReference type="PANTHER" id="PTHR11733">
    <property type="entry name" value="ZINC METALLOPROTEASE FAMILY M13 NEPRILYSIN-RELATED"/>
    <property type="match status" value="1"/>
</dbReference>
<dbReference type="InterPro" id="IPR018497">
    <property type="entry name" value="Peptidase_M13_C"/>
</dbReference>
<dbReference type="InterPro" id="IPR024079">
    <property type="entry name" value="MetalloPept_cat_dom_sf"/>
</dbReference>
<proteinExistence type="inferred from homology"/>
<evidence type="ECO:0000259" key="10">
    <source>
        <dbReference type="Pfam" id="PF01431"/>
    </source>
</evidence>
<evidence type="ECO:0000313" key="12">
    <source>
        <dbReference type="EMBL" id="KAF7996215.1"/>
    </source>
</evidence>
<dbReference type="OrthoDB" id="6475849at2759"/>
<dbReference type="InterPro" id="IPR008753">
    <property type="entry name" value="Peptidase_M13_N"/>
</dbReference>
<feature type="domain" description="Peptidase M13 N-terminal" evidence="11">
    <location>
        <begin position="53"/>
        <end position="396"/>
    </location>
</feature>
<protein>
    <submittedName>
        <fullName evidence="12">Uncharacterized protein</fullName>
    </submittedName>
</protein>
<dbReference type="EMBL" id="JACMRX010000001">
    <property type="protein sequence ID" value="KAF7996215.1"/>
    <property type="molecule type" value="Genomic_DNA"/>
</dbReference>
<dbReference type="GO" id="GO:0046872">
    <property type="term" value="F:metal ion binding"/>
    <property type="evidence" value="ECO:0007669"/>
    <property type="project" value="UniProtKB-KW"/>
</dbReference>
<dbReference type="CDD" id="cd08662">
    <property type="entry name" value="M13"/>
    <property type="match status" value="1"/>
</dbReference>
<dbReference type="PROSITE" id="PS51885">
    <property type="entry name" value="NEPRILYSIN"/>
    <property type="match status" value="1"/>
</dbReference>
<dbReference type="Proteomes" id="UP000639338">
    <property type="component" value="Unassembled WGS sequence"/>
</dbReference>
<dbReference type="PANTHER" id="PTHR11733:SF167">
    <property type="entry name" value="FI17812P1-RELATED"/>
    <property type="match status" value="1"/>
</dbReference>
<name>A0A835CX67_APHGI</name>
<dbReference type="Gene3D" id="3.40.390.10">
    <property type="entry name" value="Collagenase (Catalytic Domain)"/>
    <property type="match status" value="2"/>
</dbReference>
<dbReference type="GO" id="GO:0004222">
    <property type="term" value="F:metalloendopeptidase activity"/>
    <property type="evidence" value="ECO:0007669"/>
    <property type="project" value="InterPro"/>
</dbReference>
<accession>A0A835CX67</accession>
<comment type="similarity">
    <text evidence="3">Belongs to the peptidase M13 family.</text>
</comment>
<comment type="subcellular location">
    <subcellularLocation>
        <location evidence="2">Cell membrane</location>
        <topology evidence="2">Single-pass type II membrane protein</topology>
    </subcellularLocation>
</comment>
<gene>
    <name evidence="12" type="ORF">HCN44_001847</name>
</gene>
<evidence type="ECO:0000256" key="9">
    <source>
        <dbReference type="SAM" id="SignalP"/>
    </source>
</evidence>
<keyword evidence="7" id="KW-0862">Zinc</keyword>
<keyword evidence="6" id="KW-0378">Hydrolase</keyword>
<keyword evidence="5" id="KW-0479">Metal-binding</keyword>
<evidence type="ECO:0000256" key="3">
    <source>
        <dbReference type="ARBA" id="ARBA00007357"/>
    </source>
</evidence>
<evidence type="ECO:0000256" key="1">
    <source>
        <dbReference type="ARBA" id="ARBA00001947"/>
    </source>
</evidence>
<dbReference type="GO" id="GO:0005886">
    <property type="term" value="C:plasma membrane"/>
    <property type="evidence" value="ECO:0007669"/>
    <property type="project" value="UniProtKB-SubCell"/>
</dbReference>
<keyword evidence="13" id="KW-1185">Reference proteome</keyword>
<keyword evidence="4" id="KW-0645">Protease</keyword>
<comment type="caution">
    <text evidence="12">The sequence shown here is derived from an EMBL/GenBank/DDBJ whole genome shotgun (WGS) entry which is preliminary data.</text>
</comment>
<dbReference type="Pfam" id="PF05649">
    <property type="entry name" value="Peptidase_M13_N"/>
    <property type="match status" value="1"/>
</dbReference>
<keyword evidence="9" id="KW-0732">Signal</keyword>
<feature type="domain" description="Peptidase M13 C-terminal" evidence="10">
    <location>
        <begin position="492"/>
        <end position="591"/>
    </location>
</feature>
<dbReference type="Pfam" id="PF01431">
    <property type="entry name" value="Peptidase_M13"/>
    <property type="match status" value="1"/>
</dbReference>
<evidence type="ECO:0000256" key="2">
    <source>
        <dbReference type="ARBA" id="ARBA00004401"/>
    </source>
</evidence>
<dbReference type="GO" id="GO:0016485">
    <property type="term" value="P:protein processing"/>
    <property type="evidence" value="ECO:0007669"/>
    <property type="project" value="TreeGrafter"/>
</dbReference>
<feature type="signal peptide" evidence="9">
    <location>
        <begin position="1"/>
        <end position="21"/>
    </location>
</feature>
<evidence type="ECO:0000256" key="6">
    <source>
        <dbReference type="ARBA" id="ARBA00022801"/>
    </source>
</evidence>
<evidence type="ECO:0000256" key="8">
    <source>
        <dbReference type="ARBA" id="ARBA00023049"/>
    </source>
</evidence>
<dbReference type="InterPro" id="IPR042089">
    <property type="entry name" value="Peptidase_M13_dom_2"/>
</dbReference>
<dbReference type="SUPFAM" id="SSF55486">
    <property type="entry name" value="Metalloproteases ('zincins'), catalytic domain"/>
    <property type="match status" value="1"/>
</dbReference>
<dbReference type="InterPro" id="IPR000718">
    <property type="entry name" value="Peptidase_M13"/>
</dbReference>
<keyword evidence="8" id="KW-0482">Metalloprotease</keyword>
<organism evidence="12 13">
    <name type="scientific">Aphidius gifuensis</name>
    <name type="common">Parasitoid wasp</name>
    <dbReference type="NCBI Taxonomy" id="684658"/>
    <lineage>
        <taxon>Eukaryota</taxon>
        <taxon>Metazoa</taxon>
        <taxon>Ecdysozoa</taxon>
        <taxon>Arthropoda</taxon>
        <taxon>Hexapoda</taxon>
        <taxon>Insecta</taxon>
        <taxon>Pterygota</taxon>
        <taxon>Neoptera</taxon>
        <taxon>Endopterygota</taxon>
        <taxon>Hymenoptera</taxon>
        <taxon>Apocrita</taxon>
        <taxon>Ichneumonoidea</taxon>
        <taxon>Braconidae</taxon>
        <taxon>Aphidiinae</taxon>
        <taxon>Aphidius</taxon>
    </lineage>
</organism>
<evidence type="ECO:0000313" key="13">
    <source>
        <dbReference type="Proteomes" id="UP000639338"/>
    </source>
</evidence>
<evidence type="ECO:0000256" key="5">
    <source>
        <dbReference type="ARBA" id="ARBA00022723"/>
    </source>
</evidence>
<feature type="chain" id="PRO_5032673128" evidence="9">
    <location>
        <begin position="22"/>
        <end position="592"/>
    </location>
</feature>
<evidence type="ECO:0000259" key="11">
    <source>
        <dbReference type="Pfam" id="PF05649"/>
    </source>
</evidence>
<evidence type="ECO:0000256" key="7">
    <source>
        <dbReference type="ARBA" id="ARBA00022833"/>
    </source>
</evidence>
<sequence>MKESLFNILLLVFSLNQLVFGDTDNNVSVTCQTKACVHAAARIIKMVDLNVDPCDDFYKFTCGGVLNSEDIFDELNNRFDKSLEFILKQNTSINEPKYLKIAKTLYRICENKNYASILNPLESNGGWPVLKGSRWMESDFDLTKINFDCGSFCTNTFFKIGINCPFFIEVEPLSSELSVEDYVQGRNNTNVDNYYNEMIQIVEKMGAAKNNINYKDDLDKILDFEVELGRTRLLTEQKLNGTHDTVEMTLHELTNNYSLFFNLPMSDFEPSTTVHVTNFSYMKKLQSLVNSTETKRTLANFIMWKYVRNILNNDIDKNTLKKCVDVVSYRLPHAVGAIYVQNYSQPGIIEVRDNIINMTLIIKQTFLKMMKKADWIDEETKNEITKKLELSKYVIGCINELNNNSKIDKFYESLELFDYESFDNACEKIRQFTDNTRSKDNWDFFVANMGESPARFFSPLNTIIISYMMLDKFFFDSVRPNYMNYGSLGSKINEIIADNGGIRAAYRAYNELSNDEKQLPGLPFTPKQMFWISYASKYCGKTIPKTLRIGVSDHPINKFRVIGTSMNLPEFAEDFQCPSGSKMNPVKKCSVW</sequence>
<dbReference type="AlphaFoldDB" id="A0A835CX67"/>
<evidence type="ECO:0000256" key="4">
    <source>
        <dbReference type="ARBA" id="ARBA00022670"/>
    </source>
</evidence>
<reference evidence="12 13" key="1">
    <citation type="submission" date="2020-08" db="EMBL/GenBank/DDBJ databases">
        <title>Aphidius gifuensis genome sequencing and assembly.</title>
        <authorList>
            <person name="Du Z."/>
        </authorList>
    </citation>
    <scope>NUCLEOTIDE SEQUENCE [LARGE SCALE GENOMIC DNA]</scope>
    <source>
        <strain evidence="12">YNYX2018</strain>
        <tissue evidence="12">Adults</tissue>
    </source>
</reference>
<dbReference type="Gene3D" id="1.10.1380.10">
    <property type="entry name" value="Neutral endopeptidase , domain2"/>
    <property type="match status" value="1"/>
</dbReference>